<dbReference type="InterPro" id="IPR001242">
    <property type="entry name" value="Condensation_dom"/>
</dbReference>
<dbReference type="PANTHER" id="PTHR45527:SF1">
    <property type="entry name" value="FATTY ACID SYNTHASE"/>
    <property type="match status" value="1"/>
</dbReference>
<dbReference type="Pfam" id="PF00668">
    <property type="entry name" value="Condensation"/>
    <property type="match status" value="1"/>
</dbReference>
<dbReference type="Gene3D" id="3.30.559.10">
    <property type="entry name" value="Chloramphenicol acetyltransferase-like domain"/>
    <property type="match status" value="1"/>
</dbReference>
<dbReference type="EMBL" id="JANFQF010000028">
    <property type="protein sequence ID" value="MCQ4122368.1"/>
    <property type="molecule type" value="Genomic_DNA"/>
</dbReference>
<organism evidence="2 3">
    <name type="scientific">Rhodococcus tibetensis</name>
    <dbReference type="NCBI Taxonomy" id="2965064"/>
    <lineage>
        <taxon>Bacteria</taxon>
        <taxon>Bacillati</taxon>
        <taxon>Actinomycetota</taxon>
        <taxon>Actinomycetes</taxon>
        <taxon>Mycobacteriales</taxon>
        <taxon>Nocardiaceae</taxon>
        <taxon>Rhodococcus</taxon>
    </lineage>
</organism>
<dbReference type="Proteomes" id="UP001524501">
    <property type="component" value="Unassembled WGS sequence"/>
</dbReference>
<protein>
    <submittedName>
        <fullName evidence="2">Condensation domain-containing protein</fullName>
    </submittedName>
</protein>
<dbReference type="PANTHER" id="PTHR45527">
    <property type="entry name" value="NONRIBOSOMAL PEPTIDE SYNTHETASE"/>
    <property type="match status" value="1"/>
</dbReference>
<evidence type="ECO:0000259" key="1">
    <source>
        <dbReference type="Pfam" id="PF00668"/>
    </source>
</evidence>
<dbReference type="Gene3D" id="3.30.559.30">
    <property type="entry name" value="Nonribosomal peptide synthetase, condensation domain"/>
    <property type="match status" value="1"/>
</dbReference>
<accession>A0ABT1QL27</accession>
<comment type="caution">
    <text evidence="2">The sequence shown here is derived from an EMBL/GenBank/DDBJ whole genome shotgun (WGS) entry which is preliminary data.</text>
</comment>
<dbReference type="SUPFAM" id="SSF52777">
    <property type="entry name" value="CoA-dependent acyltransferases"/>
    <property type="match status" value="2"/>
</dbReference>
<proteinExistence type="predicted"/>
<evidence type="ECO:0000313" key="2">
    <source>
        <dbReference type="EMBL" id="MCQ4122368.1"/>
    </source>
</evidence>
<sequence length="461" mass="50211">MIPIDQRLRALTPAQRSRLEALVAVRRDVTRLTPGRVPVDRPLPLTAGQERLWTVQQQFPGKPIDVVSQTVHLPDTEPLEALKRLEDFCTRHEAFRLRFERTPQGVRQVVNGQPRVALSVGEPVSSEAEAASAVIVLAAATTDLDDGPLLRAQVSPGPDGSSWCLVAVHNIVFDAWSFQLLREALDGQNTPESATFPDFADWQRAWIDHENGTHAAERWREIVQSPPMPLPCDAGRSQEATRDGARLVVDIPQVTTDCMTSLAQRASCSVFSVWATAVHAVAARYGGTDDVLIGIFTSNREQPASQGTVGYLLNVVPLRLQLGGTVRERVQGAWAAIRSAQRFGAYPGEIVAERWTRGIAHAHPLFDWVLVHEEMAAATSAGWSHQVVADIPRATARYDLTITVDSGPNGAQLWLEYDTSRYHAETIADLGGRLAAECERLGASSADGTVQSARHTAGTGS</sequence>
<dbReference type="InterPro" id="IPR023213">
    <property type="entry name" value="CAT-like_dom_sf"/>
</dbReference>
<dbReference type="RefSeq" id="WP_255973904.1">
    <property type="nucleotide sequence ID" value="NZ_JANFQF010000028.1"/>
</dbReference>
<feature type="domain" description="Condensation" evidence="1">
    <location>
        <begin position="43"/>
        <end position="432"/>
    </location>
</feature>
<name>A0ABT1QL27_9NOCA</name>
<keyword evidence="3" id="KW-1185">Reference proteome</keyword>
<reference evidence="2 3" key="1">
    <citation type="submission" date="2022-07" db="EMBL/GenBank/DDBJ databases">
        <title>Degradation activity of malathion, p-nitrophenol and potential low-temperature adaptation strategy of Rhodococcus sp. FXJ9.536.</title>
        <authorList>
            <person name="Huang J."/>
            <person name="Huang Y."/>
        </authorList>
    </citation>
    <scope>NUCLEOTIDE SEQUENCE [LARGE SCALE GENOMIC DNA]</scope>
    <source>
        <strain evidence="2 3">FXJ9.536</strain>
    </source>
</reference>
<evidence type="ECO:0000313" key="3">
    <source>
        <dbReference type="Proteomes" id="UP001524501"/>
    </source>
</evidence>
<gene>
    <name evidence="2" type="ORF">NOF53_24970</name>
</gene>